<evidence type="ECO:0000313" key="1">
    <source>
        <dbReference type="EMBL" id="KAG6782306.1"/>
    </source>
</evidence>
<dbReference type="Proteomes" id="UP000886885">
    <property type="component" value="Chromosome 3A"/>
</dbReference>
<sequence length="78" mass="9167">MRVRVIEKKLSKLIRARGIKRLGEFLKLMYRSAEEYGFHNEGILRIAYEARVFEEWMIIRAKGKILASKEQDLGLELG</sequence>
<evidence type="ECO:0000313" key="2">
    <source>
        <dbReference type="Proteomes" id="UP000886885"/>
    </source>
</evidence>
<comment type="caution">
    <text evidence="1">The sequence shown here is derived from an EMBL/GenBank/DDBJ whole genome shotgun (WGS) entry which is preliminary data.</text>
</comment>
<reference evidence="1" key="1">
    <citation type="journal article" date="2020" name="bioRxiv">
        <title>Hybrid origin of Populus tomentosa Carr. identified through genome sequencing and phylogenomic analysis.</title>
        <authorList>
            <person name="An X."/>
            <person name="Gao K."/>
            <person name="Chen Z."/>
            <person name="Li J."/>
            <person name="Yang X."/>
            <person name="Yang X."/>
            <person name="Zhou J."/>
            <person name="Guo T."/>
            <person name="Zhao T."/>
            <person name="Huang S."/>
            <person name="Miao D."/>
            <person name="Khan W.U."/>
            <person name="Rao P."/>
            <person name="Ye M."/>
            <person name="Lei B."/>
            <person name="Liao W."/>
            <person name="Wang J."/>
            <person name="Ji L."/>
            <person name="Li Y."/>
            <person name="Guo B."/>
            <person name="Mustafa N.S."/>
            <person name="Li S."/>
            <person name="Yun Q."/>
            <person name="Keller S.R."/>
            <person name="Mao J."/>
            <person name="Zhang R."/>
            <person name="Strauss S.H."/>
        </authorList>
    </citation>
    <scope>NUCLEOTIDE SEQUENCE</scope>
    <source>
        <strain evidence="1">GM15</strain>
        <tissue evidence="1">Leaf</tissue>
    </source>
</reference>
<gene>
    <name evidence="1" type="ORF">POTOM_011704</name>
</gene>
<dbReference type="AlphaFoldDB" id="A0A8X8A8J4"/>
<name>A0A8X8A8J4_POPTO</name>
<keyword evidence="2" id="KW-1185">Reference proteome</keyword>
<organism evidence="1 2">
    <name type="scientific">Populus tomentosa</name>
    <name type="common">Chinese white poplar</name>
    <dbReference type="NCBI Taxonomy" id="118781"/>
    <lineage>
        <taxon>Eukaryota</taxon>
        <taxon>Viridiplantae</taxon>
        <taxon>Streptophyta</taxon>
        <taxon>Embryophyta</taxon>
        <taxon>Tracheophyta</taxon>
        <taxon>Spermatophyta</taxon>
        <taxon>Magnoliopsida</taxon>
        <taxon>eudicotyledons</taxon>
        <taxon>Gunneridae</taxon>
        <taxon>Pentapetalae</taxon>
        <taxon>rosids</taxon>
        <taxon>fabids</taxon>
        <taxon>Malpighiales</taxon>
        <taxon>Salicaceae</taxon>
        <taxon>Saliceae</taxon>
        <taxon>Populus</taxon>
    </lineage>
</organism>
<proteinExistence type="predicted"/>
<dbReference type="OrthoDB" id="754837at2759"/>
<accession>A0A8X8A8J4</accession>
<protein>
    <submittedName>
        <fullName evidence="1">Uncharacterized protein</fullName>
    </submittedName>
</protein>
<dbReference type="EMBL" id="JAAWWB010000005">
    <property type="protein sequence ID" value="KAG6782306.1"/>
    <property type="molecule type" value="Genomic_DNA"/>
</dbReference>